<sequence>MDSTTLEITFAPNGRRGDDAPCKFEFTECGPGLVAVIDALKSELIIAPTSPILHEWVEDLLQVAEYHYRLANREVSVSLSLRPR</sequence>
<gene>
    <name evidence="1" type="ORF">L210DRAFT_878797</name>
</gene>
<reference evidence="1" key="2">
    <citation type="journal article" date="2020" name="Nat. Commun.">
        <title>Large-scale genome sequencing of mycorrhizal fungi provides insights into the early evolution of symbiotic traits.</title>
        <authorList>
            <person name="Miyauchi S."/>
            <person name="Kiss E."/>
            <person name="Kuo A."/>
            <person name="Drula E."/>
            <person name="Kohler A."/>
            <person name="Sanchez-Garcia M."/>
            <person name="Morin E."/>
            <person name="Andreopoulos B."/>
            <person name="Barry K.W."/>
            <person name="Bonito G."/>
            <person name="Buee M."/>
            <person name="Carver A."/>
            <person name="Chen C."/>
            <person name="Cichocki N."/>
            <person name="Clum A."/>
            <person name="Culley D."/>
            <person name="Crous P.W."/>
            <person name="Fauchery L."/>
            <person name="Girlanda M."/>
            <person name="Hayes R.D."/>
            <person name="Keri Z."/>
            <person name="LaButti K."/>
            <person name="Lipzen A."/>
            <person name="Lombard V."/>
            <person name="Magnuson J."/>
            <person name="Maillard F."/>
            <person name="Murat C."/>
            <person name="Nolan M."/>
            <person name="Ohm R.A."/>
            <person name="Pangilinan J."/>
            <person name="Pereira M.F."/>
            <person name="Perotto S."/>
            <person name="Peter M."/>
            <person name="Pfister S."/>
            <person name="Riley R."/>
            <person name="Sitrit Y."/>
            <person name="Stielow J.B."/>
            <person name="Szollosi G."/>
            <person name="Zifcakova L."/>
            <person name="Stursova M."/>
            <person name="Spatafora J.W."/>
            <person name="Tedersoo L."/>
            <person name="Vaario L.M."/>
            <person name="Yamada A."/>
            <person name="Yan M."/>
            <person name="Wang P."/>
            <person name="Xu J."/>
            <person name="Bruns T."/>
            <person name="Baldrian P."/>
            <person name="Vilgalys R."/>
            <person name="Dunand C."/>
            <person name="Henrissat B."/>
            <person name="Grigoriev I.V."/>
            <person name="Hibbett D."/>
            <person name="Nagy L.G."/>
            <person name="Martin F.M."/>
        </authorList>
    </citation>
    <scope>NUCLEOTIDE SEQUENCE</scope>
    <source>
        <strain evidence="1">BED1</strain>
    </source>
</reference>
<keyword evidence="2" id="KW-1185">Reference proteome</keyword>
<dbReference type="Proteomes" id="UP001194468">
    <property type="component" value="Unassembled WGS sequence"/>
</dbReference>
<comment type="caution">
    <text evidence="1">The sequence shown here is derived from an EMBL/GenBank/DDBJ whole genome shotgun (WGS) entry which is preliminary data.</text>
</comment>
<protein>
    <submittedName>
        <fullName evidence="1">Uncharacterized protein</fullName>
    </submittedName>
</protein>
<accession>A0AAD4GAF1</accession>
<dbReference type="AlphaFoldDB" id="A0AAD4GAF1"/>
<reference evidence="1" key="1">
    <citation type="submission" date="2019-10" db="EMBL/GenBank/DDBJ databases">
        <authorList>
            <consortium name="DOE Joint Genome Institute"/>
            <person name="Kuo A."/>
            <person name="Miyauchi S."/>
            <person name="Kiss E."/>
            <person name="Drula E."/>
            <person name="Kohler A."/>
            <person name="Sanchez-Garcia M."/>
            <person name="Andreopoulos B."/>
            <person name="Barry K.W."/>
            <person name="Bonito G."/>
            <person name="Buee M."/>
            <person name="Carver A."/>
            <person name="Chen C."/>
            <person name="Cichocki N."/>
            <person name="Clum A."/>
            <person name="Culley D."/>
            <person name="Crous P.W."/>
            <person name="Fauchery L."/>
            <person name="Girlanda M."/>
            <person name="Hayes R."/>
            <person name="Keri Z."/>
            <person name="LaButti K."/>
            <person name="Lipzen A."/>
            <person name="Lombard V."/>
            <person name="Magnuson J."/>
            <person name="Maillard F."/>
            <person name="Morin E."/>
            <person name="Murat C."/>
            <person name="Nolan M."/>
            <person name="Ohm R."/>
            <person name="Pangilinan J."/>
            <person name="Pereira M."/>
            <person name="Perotto S."/>
            <person name="Peter M."/>
            <person name="Riley R."/>
            <person name="Sitrit Y."/>
            <person name="Stielow B."/>
            <person name="Szollosi G."/>
            <person name="Zifcakova L."/>
            <person name="Stursova M."/>
            <person name="Spatafora J.W."/>
            <person name="Tedersoo L."/>
            <person name="Vaario L.-M."/>
            <person name="Yamada A."/>
            <person name="Yan M."/>
            <person name="Wang P."/>
            <person name="Xu J."/>
            <person name="Bruns T."/>
            <person name="Baldrian P."/>
            <person name="Vilgalys R."/>
            <person name="Henrissat B."/>
            <person name="Grigoriev I.V."/>
            <person name="Hibbett D."/>
            <person name="Nagy L.G."/>
            <person name="Martin F.M."/>
        </authorList>
    </citation>
    <scope>NUCLEOTIDE SEQUENCE</scope>
    <source>
        <strain evidence="1">BED1</strain>
    </source>
</reference>
<evidence type="ECO:0000313" key="1">
    <source>
        <dbReference type="EMBL" id="KAF8432779.1"/>
    </source>
</evidence>
<name>A0AAD4GAF1_BOLED</name>
<organism evidence="1 2">
    <name type="scientific">Boletus edulis BED1</name>
    <dbReference type="NCBI Taxonomy" id="1328754"/>
    <lineage>
        <taxon>Eukaryota</taxon>
        <taxon>Fungi</taxon>
        <taxon>Dikarya</taxon>
        <taxon>Basidiomycota</taxon>
        <taxon>Agaricomycotina</taxon>
        <taxon>Agaricomycetes</taxon>
        <taxon>Agaricomycetidae</taxon>
        <taxon>Boletales</taxon>
        <taxon>Boletineae</taxon>
        <taxon>Boletaceae</taxon>
        <taxon>Boletoideae</taxon>
        <taxon>Boletus</taxon>
    </lineage>
</organism>
<evidence type="ECO:0000313" key="2">
    <source>
        <dbReference type="Proteomes" id="UP001194468"/>
    </source>
</evidence>
<dbReference type="EMBL" id="WHUW01000038">
    <property type="protein sequence ID" value="KAF8432779.1"/>
    <property type="molecule type" value="Genomic_DNA"/>
</dbReference>
<proteinExistence type="predicted"/>